<gene>
    <name evidence="2" type="ORF">GCM10007301_04950</name>
</gene>
<comment type="caution">
    <text evidence="2">The sequence shown here is derived from an EMBL/GenBank/DDBJ whole genome shotgun (WGS) entry which is preliminary data.</text>
</comment>
<keyword evidence="1" id="KW-1133">Transmembrane helix</keyword>
<feature type="transmembrane region" description="Helical" evidence="1">
    <location>
        <begin position="126"/>
        <end position="146"/>
    </location>
</feature>
<name>A0A917BK56_9HYPH</name>
<protein>
    <submittedName>
        <fullName evidence="2">Uncharacterized protein</fullName>
    </submittedName>
</protein>
<organism evidence="2 3">
    <name type="scientific">Azorhizobium oxalatiphilum</name>
    <dbReference type="NCBI Taxonomy" id="980631"/>
    <lineage>
        <taxon>Bacteria</taxon>
        <taxon>Pseudomonadati</taxon>
        <taxon>Pseudomonadota</taxon>
        <taxon>Alphaproteobacteria</taxon>
        <taxon>Hyphomicrobiales</taxon>
        <taxon>Xanthobacteraceae</taxon>
        <taxon>Azorhizobium</taxon>
    </lineage>
</organism>
<dbReference type="AlphaFoldDB" id="A0A917BK56"/>
<keyword evidence="3" id="KW-1185">Reference proteome</keyword>
<reference evidence="2" key="2">
    <citation type="submission" date="2020-09" db="EMBL/GenBank/DDBJ databases">
        <authorList>
            <person name="Sun Q."/>
            <person name="Sedlacek I."/>
        </authorList>
    </citation>
    <scope>NUCLEOTIDE SEQUENCE</scope>
    <source>
        <strain evidence="2">CCM 7897</strain>
    </source>
</reference>
<keyword evidence="1" id="KW-0472">Membrane</keyword>
<proteinExistence type="predicted"/>
<feature type="transmembrane region" description="Helical" evidence="1">
    <location>
        <begin position="97"/>
        <end position="114"/>
    </location>
</feature>
<keyword evidence="1" id="KW-0812">Transmembrane</keyword>
<sequence length="169" mass="18040">MDTHGLILKRLAIVLAGLCCAILAGSLAAGYAMSFTPPPKVSGAFLVDRASDFAALKPPFQLLMLATLTQVATIFKLMLIGIAAAEWFSIRSWMFQAANGALCGFFTSLFYTHGWVPGLNVVSSDYMLAAGLVGGTVYWLVAGWTAGFRPTLFIPAPIPATTHRSPPMR</sequence>
<feature type="transmembrane region" description="Helical" evidence="1">
    <location>
        <begin position="62"/>
        <end position="85"/>
    </location>
</feature>
<reference evidence="2" key="1">
    <citation type="journal article" date="2014" name="Int. J. Syst. Evol. Microbiol.">
        <title>Complete genome sequence of Corynebacterium casei LMG S-19264T (=DSM 44701T), isolated from a smear-ripened cheese.</title>
        <authorList>
            <consortium name="US DOE Joint Genome Institute (JGI-PGF)"/>
            <person name="Walter F."/>
            <person name="Albersmeier A."/>
            <person name="Kalinowski J."/>
            <person name="Ruckert C."/>
        </authorList>
    </citation>
    <scope>NUCLEOTIDE SEQUENCE</scope>
    <source>
        <strain evidence="2">CCM 7897</strain>
    </source>
</reference>
<dbReference type="RefSeq" id="WP_188575074.1">
    <property type="nucleotide sequence ID" value="NZ_BMCT01000001.1"/>
</dbReference>
<accession>A0A917BK56</accession>
<evidence type="ECO:0000256" key="1">
    <source>
        <dbReference type="SAM" id="Phobius"/>
    </source>
</evidence>
<dbReference type="Proteomes" id="UP000606044">
    <property type="component" value="Unassembled WGS sequence"/>
</dbReference>
<evidence type="ECO:0000313" key="3">
    <source>
        <dbReference type="Proteomes" id="UP000606044"/>
    </source>
</evidence>
<evidence type="ECO:0000313" key="2">
    <source>
        <dbReference type="EMBL" id="GGF48661.1"/>
    </source>
</evidence>
<dbReference type="EMBL" id="BMCT01000001">
    <property type="protein sequence ID" value="GGF48661.1"/>
    <property type="molecule type" value="Genomic_DNA"/>
</dbReference>